<dbReference type="AlphaFoldDB" id="A0A165X6K6"/>
<keyword evidence="2" id="KW-1185">Reference proteome</keyword>
<evidence type="ECO:0000313" key="1">
    <source>
        <dbReference type="EMBL" id="KZN95685.1"/>
    </source>
</evidence>
<evidence type="ECO:0000313" key="2">
    <source>
        <dbReference type="Proteomes" id="UP000076476"/>
    </source>
</evidence>
<name>A0A165X6K6_9BACI</name>
<accession>A0A165X6K6</accession>
<dbReference type="OrthoDB" id="2351076at2"/>
<sequence length="495" mass="56671">MNEISALLRKISLQSLFDPAAKTFQDQEIVKGKVLKIYPNSHALLAIGKMKLTAAVEADIQAMKTYWFQTEVTESGIRLKLLFPEKDEGHTGRAILEHFRLPADNAASQLIDLLLENEIPFSKKDLALAINILQSFKGKAPRESLFQALLIAFEKKLPIAEHVIRPLLAVLDEKKLSQLLFQLDEMLNNSGRAEDMKDLNRNLFQLTNLRFLYKAEEVNQILRERNDTFSKQLLNKLEFWMKENPLAIKQLILNENSEQALLQPFTKDKANGSRIGQMLNAEEKNTLKAMFQQSIHNVSAQEVKQLLKTAIAKIGLFEHAESSSGQSEWPLKTLLIKYLQNMEHSSLRGAMERALDYINGQHFMREQKGPVEQFFIHVPIQLGEQWTDITIQINGKKDETEKINPNFCRIIFSLYLKEIKETVVDVFIQNRAVKVTIYNDILEESDIVQHLGSLQENLKQINYVLTGVSIQKGKTDEQTQKVISGQSYQKVDIKI</sequence>
<proteinExistence type="predicted"/>
<dbReference type="STRING" id="33936.AZI98_11440"/>
<protein>
    <recommendedName>
        <fullName evidence="3">Flagellar hook-length control protein-like C-terminal domain-containing protein</fullName>
    </recommendedName>
</protein>
<gene>
    <name evidence="1" type="ORF">AZI98_11440</name>
</gene>
<comment type="caution">
    <text evidence="1">The sequence shown here is derived from an EMBL/GenBank/DDBJ whole genome shotgun (WGS) entry which is preliminary data.</text>
</comment>
<dbReference type="Proteomes" id="UP000076476">
    <property type="component" value="Unassembled WGS sequence"/>
</dbReference>
<dbReference type="RefSeq" id="WP_063388420.1">
    <property type="nucleotide sequence ID" value="NZ_LWBR01000035.1"/>
</dbReference>
<evidence type="ECO:0008006" key="3">
    <source>
        <dbReference type="Google" id="ProtNLM"/>
    </source>
</evidence>
<reference evidence="1 2" key="1">
    <citation type="submission" date="2016-04" db="EMBL/GenBank/DDBJ databases">
        <title>Draft genome sequence of Aeribacillus pallidus 8m3 from petroleum reservoir.</title>
        <authorList>
            <person name="Poltaraus A.B."/>
            <person name="Nazina T.N."/>
            <person name="Tourova T.P."/>
            <person name="Malakho S.M."/>
            <person name="Korshunova A.V."/>
            <person name="Sokolova D.S."/>
        </authorList>
    </citation>
    <scope>NUCLEOTIDE SEQUENCE [LARGE SCALE GENOMIC DNA]</scope>
    <source>
        <strain evidence="1 2">8m3</strain>
    </source>
</reference>
<dbReference type="EMBL" id="LWBR01000035">
    <property type="protein sequence ID" value="KZN95685.1"/>
    <property type="molecule type" value="Genomic_DNA"/>
</dbReference>
<organism evidence="1 2">
    <name type="scientific">Aeribacillus pallidus</name>
    <dbReference type="NCBI Taxonomy" id="33936"/>
    <lineage>
        <taxon>Bacteria</taxon>
        <taxon>Bacillati</taxon>
        <taxon>Bacillota</taxon>
        <taxon>Bacilli</taxon>
        <taxon>Bacillales</taxon>
        <taxon>Bacillaceae</taxon>
        <taxon>Aeribacillus</taxon>
    </lineage>
</organism>